<dbReference type="InParanoid" id="B7QAQ1"/>
<reference evidence="1 3" key="1">
    <citation type="submission" date="2008-03" db="EMBL/GenBank/DDBJ databases">
        <title>Annotation of Ixodes scapularis.</title>
        <authorList>
            <consortium name="Ixodes scapularis Genome Project Consortium"/>
            <person name="Caler E."/>
            <person name="Hannick L.I."/>
            <person name="Bidwell S."/>
            <person name="Joardar V."/>
            <person name="Thiagarajan M."/>
            <person name="Amedeo P."/>
            <person name="Galinsky K.J."/>
            <person name="Schobel S."/>
            <person name="Inman J."/>
            <person name="Hostetler J."/>
            <person name="Miller J."/>
            <person name="Hammond M."/>
            <person name="Megy K."/>
            <person name="Lawson D."/>
            <person name="Kodira C."/>
            <person name="Sutton G."/>
            <person name="Meyer J."/>
            <person name="Hill C.A."/>
            <person name="Birren B."/>
            <person name="Nene V."/>
            <person name="Collins F."/>
            <person name="Alarcon-Chaidez F."/>
            <person name="Wikel S."/>
            <person name="Strausberg R."/>
        </authorList>
    </citation>
    <scope>NUCLEOTIDE SEQUENCE [LARGE SCALE GENOMIC DNA]</scope>
    <source>
        <strain evidence="3">Wikel</strain>
        <strain evidence="1">Wikel colony</strain>
    </source>
</reference>
<dbReference type="VEuPathDB" id="VectorBase:ISCW012806"/>
<gene>
    <name evidence="1" type="ORF">IscW_ISCW012806</name>
</gene>
<dbReference type="EMBL" id="DS896402">
    <property type="protein sequence ID" value="EEC15923.1"/>
    <property type="molecule type" value="Genomic_DNA"/>
</dbReference>
<keyword evidence="3" id="KW-1185">Reference proteome</keyword>
<dbReference type="AlphaFoldDB" id="B7QAQ1"/>
<dbReference type="HOGENOM" id="CLU_2280473_0_0_1"/>
<evidence type="ECO:0000313" key="2">
    <source>
        <dbReference type="EnsemblMetazoa" id="ISCW012806-PA"/>
    </source>
</evidence>
<dbReference type="VEuPathDB" id="VectorBase:ISCI012806"/>
<accession>B7QAQ1</accession>
<reference evidence="2" key="2">
    <citation type="submission" date="2020-05" db="UniProtKB">
        <authorList>
            <consortium name="EnsemblMetazoa"/>
        </authorList>
    </citation>
    <scope>IDENTIFICATION</scope>
    <source>
        <strain evidence="2">wikel</strain>
    </source>
</reference>
<protein>
    <submittedName>
        <fullName evidence="1 2">Uncharacterized protein</fullName>
    </submittedName>
</protein>
<dbReference type="Proteomes" id="UP000001555">
    <property type="component" value="Unassembled WGS sequence"/>
</dbReference>
<organism>
    <name type="scientific">Ixodes scapularis</name>
    <name type="common">Black-legged tick</name>
    <name type="synonym">Deer tick</name>
    <dbReference type="NCBI Taxonomy" id="6945"/>
    <lineage>
        <taxon>Eukaryota</taxon>
        <taxon>Metazoa</taxon>
        <taxon>Ecdysozoa</taxon>
        <taxon>Arthropoda</taxon>
        <taxon>Chelicerata</taxon>
        <taxon>Arachnida</taxon>
        <taxon>Acari</taxon>
        <taxon>Parasitiformes</taxon>
        <taxon>Ixodida</taxon>
        <taxon>Ixodoidea</taxon>
        <taxon>Ixodidae</taxon>
        <taxon>Ixodinae</taxon>
        <taxon>Ixodes</taxon>
    </lineage>
</organism>
<dbReference type="EMBL" id="ABJB010860781">
    <property type="status" value="NOT_ANNOTATED_CDS"/>
    <property type="molecule type" value="Genomic_DNA"/>
</dbReference>
<dbReference type="EMBL" id="ABJB010024486">
    <property type="status" value="NOT_ANNOTATED_CDS"/>
    <property type="molecule type" value="Genomic_DNA"/>
</dbReference>
<name>B7QAQ1_IXOSC</name>
<evidence type="ECO:0000313" key="3">
    <source>
        <dbReference type="Proteomes" id="UP000001555"/>
    </source>
</evidence>
<sequence length="102" mass="10701">MRAGILGKVKWRRLDDALHPLLKRTLTLSGEDASAASSFEATTSVPAAIDSSQDTDVLNFHLKRLVIIEGDGDATPGQGDLLSTHALPASAMSGKSSRLCIG</sequence>
<dbReference type="PaxDb" id="6945-B7QAQ1"/>
<evidence type="ECO:0000313" key="1">
    <source>
        <dbReference type="EMBL" id="EEC15923.1"/>
    </source>
</evidence>
<proteinExistence type="predicted"/>
<dbReference type="EnsemblMetazoa" id="ISCW012806-RA">
    <property type="protein sequence ID" value="ISCW012806-PA"/>
    <property type="gene ID" value="ISCW012806"/>
</dbReference>